<evidence type="ECO:0000313" key="2">
    <source>
        <dbReference type="Proteomes" id="UP000031443"/>
    </source>
</evidence>
<dbReference type="EMBL" id="KB529467">
    <property type="protein sequence ID" value="EMP35155.1"/>
    <property type="molecule type" value="Genomic_DNA"/>
</dbReference>
<sequence>MWKLQQHHALTVWSTGVEARAISSQFIKSSLDPLNRPPVDQLPQCQSTVLSATEPREPIEFPCVCDMFLARSLHSILCETQFH</sequence>
<name>M7BHP3_CHEMY</name>
<evidence type="ECO:0000313" key="1">
    <source>
        <dbReference type="EMBL" id="EMP35155.1"/>
    </source>
</evidence>
<dbReference type="Proteomes" id="UP000031443">
    <property type="component" value="Unassembled WGS sequence"/>
</dbReference>
<gene>
    <name evidence="1" type="ORF">UY3_07676</name>
</gene>
<accession>M7BHP3</accession>
<reference evidence="2" key="1">
    <citation type="journal article" date="2013" name="Nat. Genet.">
        <title>The draft genomes of soft-shell turtle and green sea turtle yield insights into the development and evolution of the turtle-specific body plan.</title>
        <authorList>
            <person name="Wang Z."/>
            <person name="Pascual-Anaya J."/>
            <person name="Zadissa A."/>
            <person name="Li W."/>
            <person name="Niimura Y."/>
            <person name="Huang Z."/>
            <person name="Li C."/>
            <person name="White S."/>
            <person name="Xiong Z."/>
            <person name="Fang D."/>
            <person name="Wang B."/>
            <person name="Ming Y."/>
            <person name="Chen Y."/>
            <person name="Zheng Y."/>
            <person name="Kuraku S."/>
            <person name="Pignatelli M."/>
            <person name="Herrero J."/>
            <person name="Beal K."/>
            <person name="Nozawa M."/>
            <person name="Li Q."/>
            <person name="Wang J."/>
            <person name="Zhang H."/>
            <person name="Yu L."/>
            <person name="Shigenobu S."/>
            <person name="Wang J."/>
            <person name="Liu J."/>
            <person name="Flicek P."/>
            <person name="Searle S."/>
            <person name="Wang J."/>
            <person name="Kuratani S."/>
            <person name="Yin Y."/>
            <person name="Aken B."/>
            <person name="Zhang G."/>
            <person name="Irie N."/>
        </authorList>
    </citation>
    <scope>NUCLEOTIDE SEQUENCE [LARGE SCALE GENOMIC DNA]</scope>
</reference>
<protein>
    <submittedName>
        <fullName evidence="1">Uncharacterized protein</fullName>
    </submittedName>
</protein>
<dbReference type="AlphaFoldDB" id="M7BHP3"/>
<keyword evidence="2" id="KW-1185">Reference proteome</keyword>
<organism evidence="1 2">
    <name type="scientific">Chelonia mydas</name>
    <name type="common">Green sea-turtle</name>
    <name type="synonym">Chelonia agassizi</name>
    <dbReference type="NCBI Taxonomy" id="8469"/>
    <lineage>
        <taxon>Eukaryota</taxon>
        <taxon>Metazoa</taxon>
        <taxon>Chordata</taxon>
        <taxon>Craniata</taxon>
        <taxon>Vertebrata</taxon>
        <taxon>Euteleostomi</taxon>
        <taxon>Archelosauria</taxon>
        <taxon>Testudinata</taxon>
        <taxon>Testudines</taxon>
        <taxon>Cryptodira</taxon>
        <taxon>Durocryptodira</taxon>
        <taxon>Americhelydia</taxon>
        <taxon>Chelonioidea</taxon>
        <taxon>Cheloniidae</taxon>
        <taxon>Chelonia</taxon>
    </lineage>
</organism>
<proteinExistence type="predicted"/>